<dbReference type="PANTHER" id="PTHR21310:SF56">
    <property type="entry name" value="AMINOGLYCOSIDE PHOSPHOTRANSFERASE DOMAIN-CONTAINING PROTEIN"/>
    <property type="match status" value="1"/>
</dbReference>
<evidence type="ECO:0000313" key="2">
    <source>
        <dbReference type="EMBL" id="RYO88524.1"/>
    </source>
</evidence>
<proteinExistence type="predicted"/>
<dbReference type="Proteomes" id="UP000294003">
    <property type="component" value="Unassembled WGS sequence"/>
</dbReference>
<evidence type="ECO:0000313" key="3">
    <source>
        <dbReference type="Proteomes" id="UP000294003"/>
    </source>
</evidence>
<dbReference type="Pfam" id="PF01636">
    <property type="entry name" value="APH"/>
    <property type="match status" value="1"/>
</dbReference>
<dbReference type="InterPro" id="IPR002575">
    <property type="entry name" value="Aminoglycoside_PTrfase"/>
</dbReference>
<dbReference type="InterPro" id="IPR051678">
    <property type="entry name" value="AGP_Transferase"/>
</dbReference>
<keyword evidence="3" id="KW-1185">Reference proteome</keyword>
<dbReference type="SUPFAM" id="SSF56112">
    <property type="entry name" value="Protein kinase-like (PK-like)"/>
    <property type="match status" value="1"/>
</dbReference>
<dbReference type="InterPro" id="IPR011009">
    <property type="entry name" value="Kinase-like_dom_sf"/>
</dbReference>
<organism evidence="2 3">
    <name type="scientific">Monosporascus cannonballus</name>
    <dbReference type="NCBI Taxonomy" id="155416"/>
    <lineage>
        <taxon>Eukaryota</taxon>
        <taxon>Fungi</taxon>
        <taxon>Dikarya</taxon>
        <taxon>Ascomycota</taxon>
        <taxon>Pezizomycotina</taxon>
        <taxon>Sordariomycetes</taxon>
        <taxon>Xylariomycetidae</taxon>
        <taxon>Xylariales</taxon>
        <taxon>Xylariales incertae sedis</taxon>
        <taxon>Monosporascus</taxon>
    </lineage>
</organism>
<feature type="domain" description="Aminoglycoside phosphotransferase" evidence="1">
    <location>
        <begin position="75"/>
        <end position="297"/>
    </location>
</feature>
<name>A0ABY0HE10_9PEZI</name>
<protein>
    <recommendedName>
        <fullName evidence="1">Aminoglycoside phosphotransferase domain-containing protein</fullName>
    </recommendedName>
</protein>
<dbReference type="Gene3D" id="3.90.1200.10">
    <property type="match status" value="1"/>
</dbReference>
<comment type="caution">
    <text evidence="2">The sequence shown here is derived from an EMBL/GenBank/DDBJ whole genome shotgun (WGS) entry which is preliminary data.</text>
</comment>
<dbReference type="EMBL" id="QJNS01000086">
    <property type="protein sequence ID" value="RYO88524.1"/>
    <property type="molecule type" value="Genomic_DNA"/>
</dbReference>
<evidence type="ECO:0000259" key="1">
    <source>
        <dbReference type="Pfam" id="PF01636"/>
    </source>
</evidence>
<sequence>MDSESNSESDSSTVIYDHESFSTFRDRVLAFAHRTLWPGASIHDITVSRLRGGGFNRIIGLDLQTDELPEYKTLRYILRIPRFDAAQVDRDVAALRFIHQHSYIPAPHVVSFDETEDNELQCPYMIQNRIPGKDLFSAYPDLGHSARCQTAKELGTIFNQMLSLRSSVPGRLALPEAKDINAPLYVVPFQPADSVLPTQYRDSPSTRPVCQLLTADFQALKATALEIDPKNTAISTIMDDFCDMATELDAGGWLVGVPYTLAHLDLAPRNILVDCRPEQPIITGVLDWDSAVLAPMFMCCAPPAWIWAWKDDEDEDERTANDELPTLEARQLKQLFEDAAGQDYLKFAYEPAYRLARRLVRFAIEGVRSNEDFEEAKTMLQEWRSMRQS</sequence>
<dbReference type="PANTHER" id="PTHR21310">
    <property type="entry name" value="AMINOGLYCOSIDE PHOSPHOTRANSFERASE-RELATED-RELATED"/>
    <property type="match status" value="1"/>
</dbReference>
<accession>A0ABY0HE10</accession>
<gene>
    <name evidence="2" type="ORF">DL762_003730</name>
</gene>
<reference evidence="2 3" key="1">
    <citation type="submission" date="2018-06" db="EMBL/GenBank/DDBJ databases">
        <title>Complete Genomes of Monosporascus.</title>
        <authorList>
            <person name="Robinson A.J."/>
            <person name="Natvig D.O."/>
        </authorList>
    </citation>
    <scope>NUCLEOTIDE SEQUENCE [LARGE SCALE GENOMIC DNA]</scope>
    <source>
        <strain evidence="2 3">CBS 609.92</strain>
    </source>
</reference>